<keyword evidence="3" id="KW-0963">Cytoplasm</keyword>
<dbReference type="InterPro" id="IPR000719">
    <property type="entry name" value="Prot_kinase_dom"/>
</dbReference>
<dbReference type="InParanoid" id="A0A7F5RCT6"/>
<dbReference type="GeneID" id="108739858"/>
<dbReference type="GO" id="GO:0008385">
    <property type="term" value="C:IkappaB kinase complex"/>
    <property type="evidence" value="ECO:0007669"/>
    <property type="project" value="TreeGrafter"/>
</dbReference>
<dbReference type="CTD" id="44432"/>
<dbReference type="GO" id="GO:0045944">
    <property type="term" value="P:positive regulation of transcription by RNA polymerase II"/>
    <property type="evidence" value="ECO:0007669"/>
    <property type="project" value="TreeGrafter"/>
</dbReference>
<evidence type="ECO:0000256" key="9">
    <source>
        <dbReference type="ARBA" id="ARBA00048789"/>
    </source>
</evidence>
<evidence type="ECO:0000256" key="8">
    <source>
        <dbReference type="ARBA" id="ARBA00022840"/>
    </source>
</evidence>
<dbReference type="Gene3D" id="1.20.1270.250">
    <property type="match status" value="1"/>
</dbReference>
<feature type="domain" description="Protein kinase" evidence="10">
    <location>
        <begin position="9"/>
        <end position="308"/>
    </location>
</feature>
<dbReference type="PANTHER" id="PTHR22969:SF17">
    <property type="entry name" value="INHIBITOR OF NUCLEAR FACTOR KAPPA-B KINASE SUBUNIT BETA"/>
    <property type="match status" value="1"/>
</dbReference>
<dbReference type="KEGG" id="apln:108739858"/>
<dbReference type="GO" id="GO:0033209">
    <property type="term" value="P:tumor necrosis factor-mediated signaling pathway"/>
    <property type="evidence" value="ECO:0007669"/>
    <property type="project" value="TreeGrafter"/>
</dbReference>
<dbReference type="PROSITE" id="PS00108">
    <property type="entry name" value="PROTEIN_KINASE_ST"/>
    <property type="match status" value="1"/>
</dbReference>
<keyword evidence="8" id="KW-0067">ATP-binding</keyword>
<keyword evidence="5" id="KW-0808">Transferase</keyword>
<evidence type="ECO:0000256" key="7">
    <source>
        <dbReference type="ARBA" id="ARBA00022777"/>
    </source>
</evidence>
<dbReference type="InterPro" id="IPR008271">
    <property type="entry name" value="Ser/Thr_kinase_AS"/>
</dbReference>
<protein>
    <recommendedName>
        <fullName evidence="2">IkappaB kinase</fullName>
        <ecNumber evidence="2">2.7.11.10</ecNumber>
    </recommendedName>
</protein>
<name>A0A7F5RCT6_AGRPL</name>
<dbReference type="SUPFAM" id="SSF56112">
    <property type="entry name" value="Protein kinase-like (PK-like)"/>
    <property type="match status" value="1"/>
</dbReference>
<dbReference type="SMART" id="SM00220">
    <property type="entry name" value="S_TKc"/>
    <property type="match status" value="1"/>
</dbReference>
<keyword evidence="4" id="KW-0723">Serine/threonine-protein kinase</keyword>
<evidence type="ECO:0000313" key="11">
    <source>
        <dbReference type="Proteomes" id="UP000192223"/>
    </source>
</evidence>
<keyword evidence="6" id="KW-0547">Nucleotide-binding</keyword>
<dbReference type="InterPro" id="IPR011009">
    <property type="entry name" value="Kinase-like_dom_sf"/>
</dbReference>
<dbReference type="InterPro" id="IPR046375">
    <property type="entry name" value="IKBKB_SDD_sf"/>
</dbReference>
<keyword evidence="11" id="KW-1185">Reference proteome</keyword>
<evidence type="ECO:0000256" key="2">
    <source>
        <dbReference type="ARBA" id="ARBA00012442"/>
    </source>
</evidence>
<evidence type="ECO:0000256" key="3">
    <source>
        <dbReference type="ARBA" id="ARBA00022490"/>
    </source>
</evidence>
<reference evidence="12" key="1">
    <citation type="submission" date="2025-08" db="UniProtKB">
        <authorList>
            <consortium name="RefSeq"/>
        </authorList>
    </citation>
    <scope>IDENTIFICATION</scope>
    <source>
        <tissue evidence="12">Entire body</tissue>
    </source>
</reference>
<dbReference type="EC" id="2.7.11.10" evidence="2"/>
<proteinExistence type="predicted"/>
<evidence type="ECO:0000256" key="5">
    <source>
        <dbReference type="ARBA" id="ARBA00022679"/>
    </source>
</evidence>
<dbReference type="AlphaFoldDB" id="A0A7F5RCT6"/>
<sequence length="701" mass="82661">METSSSSDWFQAKLLGNGSFGIVSLWKNKKTGDKLAIKTCKMNLLSNLTPRQIERWELEVSIMKNISHKNIVAFHDLSPALNQQLLKHNPTGLPIMSMEYCEKGNLRSQLNMIENSCGLFEQEVREILQDISQALKYLHIKRITHRDVKPENIVLQLYNHRKSATIYKLIDLGYAKEITGTASFVGTLQYLAPEIFHNDKYSHVVDYWSFGITTFEIICGFRPFDVPHMTPFKSFQNLRNKGPNDIYMYRKENNEICFSSEILRENFISQCLKQHLENWLRTVLEFNQKQRGNLYPNRDAFSGLQEILNKKIIVIFSMYTYEFYSYEIEDSTVLSTVQDWISRDIKMLKTEQFLISNDSESVQKDQFAVRYFSQDNDTMLYVFKKDVSVNKNFYHKLPIYVRTLIEDASKMYRSDDLKNLYKQALFYVSKEKKHMQTFERGMSSLNKMLLQTYSQIKGLLFHARQMVVKLLHRINFCRDFEKSLKDNGSFPNKRLEANLRDYEDLLNKAKECVRLYKTYFCRNFCINNNIRGLQSIFDNIERNFKDCDISSSYDEILFHIKTMEENQSKVNLKVVKALAGVIRMRDKLLRIPTINDFVRNVIKCLLKIEKFSTVLNCFIQDVANICNSMERNKVLRIRIVYENKNGAISTSSPSFSLNGCSQLDLKKILEENECWRYKFEEFINSNLQNYKEIRLQENYNF</sequence>
<dbReference type="FunCoup" id="A0A7F5RCT6">
    <property type="interactions" value="225"/>
</dbReference>
<evidence type="ECO:0000259" key="10">
    <source>
        <dbReference type="PROSITE" id="PS50011"/>
    </source>
</evidence>
<dbReference type="GO" id="GO:0005524">
    <property type="term" value="F:ATP binding"/>
    <property type="evidence" value="ECO:0007669"/>
    <property type="project" value="UniProtKB-KW"/>
</dbReference>
<evidence type="ECO:0000256" key="1">
    <source>
        <dbReference type="ARBA" id="ARBA00004496"/>
    </source>
</evidence>
<evidence type="ECO:0000313" key="12">
    <source>
        <dbReference type="RefSeq" id="XP_025833786.1"/>
    </source>
</evidence>
<accession>A0A7F5RCT6</accession>
<dbReference type="RefSeq" id="XP_025833786.1">
    <property type="nucleotide sequence ID" value="XM_025978001.1"/>
</dbReference>
<dbReference type="GO" id="GO:0008384">
    <property type="term" value="F:IkappaB kinase activity"/>
    <property type="evidence" value="ECO:0007669"/>
    <property type="project" value="UniProtKB-EC"/>
</dbReference>
<dbReference type="Gene3D" id="3.10.20.90">
    <property type="entry name" value="Phosphatidylinositol 3-kinase Catalytic Subunit, Chain A, domain 1"/>
    <property type="match status" value="1"/>
</dbReference>
<comment type="catalytic activity">
    <reaction evidence="9">
        <text>L-seryl-[I-kappa-B protein] + ATP = O-phospho-L-seryl-[I-kappa-B protein] + ADP + H(+)</text>
        <dbReference type="Rhea" id="RHEA:19073"/>
        <dbReference type="Rhea" id="RHEA-COMP:13698"/>
        <dbReference type="Rhea" id="RHEA-COMP:13699"/>
        <dbReference type="ChEBI" id="CHEBI:15378"/>
        <dbReference type="ChEBI" id="CHEBI:29999"/>
        <dbReference type="ChEBI" id="CHEBI:30616"/>
        <dbReference type="ChEBI" id="CHEBI:83421"/>
        <dbReference type="ChEBI" id="CHEBI:456216"/>
        <dbReference type="EC" id="2.7.11.10"/>
    </reaction>
</comment>
<evidence type="ECO:0000256" key="6">
    <source>
        <dbReference type="ARBA" id="ARBA00022741"/>
    </source>
</evidence>
<keyword evidence="7 12" id="KW-0418">Kinase</keyword>
<dbReference type="PROSITE" id="PS50011">
    <property type="entry name" value="PROTEIN_KINASE_DOM"/>
    <property type="match status" value="1"/>
</dbReference>
<dbReference type="Gene3D" id="1.10.510.10">
    <property type="entry name" value="Transferase(Phosphotransferase) domain 1"/>
    <property type="match status" value="1"/>
</dbReference>
<dbReference type="InterPro" id="IPR051180">
    <property type="entry name" value="IKK"/>
</dbReference>
<evidence type="ECO:0000256" key="4">
    <source>
        <dbReference type="ARBA" id="ARBA00022527"/>
    </source>
</evidence>
<dbReference type="PANTHER" id="PTHR22969">
    <property type="entry name" value="IKB KINASE"/>
    <property type="match status" value="1"/>
</dbReference>
<dbReference type="OrthoDB" id="267381at2759"/>
<comment type="subcellular location">
    <subcellularLocation>
        <location evidence="1">Cytoplasm</location>
    </subcellularLocation>
</comment>
<gene>
    <name evidence="12" type="primary">LOC108739858</name>
</gene>
<organism evidence="11 12">
    <name type="scientific">Agrilus planipennis</name>
    <name type="common">Emerald ash borer</name>
    <name type="synonym">Agrilus marcopoli</name>
    <dbReference type="NCBI Taxonomy" id="224129"/>
    <lineage>
        <taxon>Eukaryota</taxon>
        <taxon>Metazoa</taxon>
        <taxon>Ecdysozoa</taxon>
        <taxon>Arthropoda</taxon>
        <taxon>Hexapoda</taxon>
        <taxon>Insecta</taxon>
        <taxon>Pterygota</taxon>
        <taxon>Neoptera</taxon>
        <taxon>Endopterygota</taxon>
        <taxon>Coleoptera</taxon>
        <taxon>Polyphaga</taxon>
        <taxon>Elateriformia</taxon>
        <taxon>Buprestoidea</taxon>
        <taxon>Buprestidae</taxon>
        <taxon>Agrilinae</taxon>
        <taxon>Agrilus</taxon>
    </lineage>
</organism>
<dbReference type="Pfam" id="PF00069">
    <property type="entry name" value="Pkinase"/>
    <property type="match status" value="1"/>
</dbReference>
<dbReference type="Proteomes" id="UP000192223">
    <property type="component" value="Unplaced"/>
</dbReference>